<keyword evidence="1" id="KW-0732">Signal</keyword>
<organism evidence="2 3">
    <name type="scientific">Muricoccus roseus</name>
    <dbReference type="NCBI Taxonomy" id="198092"/>
    <lineage>
        <taxon>Bacteria</taxon>
        <taxon>Pseudomonadati</taxon>
        <taxon>Pseudomonadota</taxon>
        <taxon>Alphaproteobacteria</taxon>
        <taxon>Acetobacterales</taxon>
        <taxon>Roseomonadaceae</taxon>
        <taxon>Muricoccus</taxon>
    </lineage>
</organism>
<dbReference type="Proteomes" id="UP000184387">
    <property type="component" value="Unassembled WGS sequence"/>
</dbReference>
<sequence length="577" mass="61018">MRNAARARGGAAAGLLLIGLGSPALAQPFVAEDAPGGALEGWAPATDPSAVALATPGGLVALPGQMPRELAPHLGGFFGFPYVTPPPPAPEGEPGRAIDIRGGLTGQLRATDNVFPGSAEKQADLVTTITPDLLVTLDTVRLQGRIFYAPSYQAYASDSDQNRLDHRLNGSLLATIVPGSVFLDLHGQTSVQSITGGFAGSDESSLPRRDRAQTVAFSATPYGIHRFGGLATAIVGYTLQYGSQGGTARSLTPGGTPFYTPQEFTGHTGFAAIRTGEDFGRLALEARVSGTTYTGDGVLDGAHRAIGSVEARYAITREIAVLGELGYEDQSYNGTPPFEISEPIWGFGIRLDPGPDSFLILRYQRRDGFNSPSALGRVAIGPRTILSGSYSDRLTTTARRAVDLLSTTSVDELGNAVDTATGSPSLASVSGSGLAQQSALIRVKMATAAITQVWDRDTVTLSFTREERIPISTAANAVSFQQKSESVALTWAHSVSPVTTLIGSVQYGRFESRTLRNSGNSYLLRATAVHQLSETLTASLQYQVGDRFTDLADRDSPNFGERNRLQHAVIVTLRKSF</sequence>
<gene>
    <name evidence="2" type="ORF">SAMN02745194_03741</name>
</gene>
<dbReference type="RefSeq" id="WP_073137533.1">
    <property type="nucleotide sequence ID" value="NZ_FQZF01000025.1"/>
</dbReference>
<reference evidence="2 3" key="1">
    <citation type="submission" date="2016-11" db="EMBL/GenBank/DDBJ databases">
        <authorList>
            <person name="Jaros S."/>
            <person name="Januszkiewicz K."/>
            <person name="Wedrychowicz H."/>
        </authorList>
    </citation>
    <scope>NUCLEOTIDE SEQUENCE [LARGE SCALE GENOMIC DNA]</scope>
    <source>
        <strain evidence="2 3">DSM 14916</strain>
    </source>
</reference>
<dbReference type="OrthoDB" id="7261535at2"/>
<dbReference type="AlphaFoldDB" id="A0A1M6N9Q0"/>
<feature type="signal peptide" evidence="1">
    <location>
        <begin position="1"/>
        <end position="26"/>
    </location>
</feature>
<dbReference type="NCBIfam" id="TIGR03016">
    <property type="entry name" value="pepcterm_hypo_1"/>
    <property type="match status" value="1"/>
</dbReference>
<evidence type="ECO:0000313" key="2">
    <source>
        <dbReference type="EMBL" id="SHJ92419.1"/>
    </source>
</evidence>
<name>A0A1M6N9Q0_9PROT</name>
<accession>A0A1M6N9Q0</accession>
<evidence type="ECO:0000313" key="3">
    <source>
        <dbReference type="Proteomes" id="UP000184387"/>
    </source>
</evidence>
<proteinExistence type="predicted"/>
<keyword evidence="3" id="KW-1185">Reference proteome</keyword>
<feature type="chain" id="PRO_5013359663" evidence="1">
    <location>
        <begin position="27"/>
        <end position="577"/>
    </location>
</feature>
<dbReference type="STRING" id="198092.SAMN02745194_03741"/>
<evidence type="ECO:0000256" key="1">
    <source>
        <dbReference type="SAM" id="SignalP"/>
    </source>
</evidence>
<protein>
    <submittedName>
        <fullName evidence="2">Uncharacterized protein, PEP-CTERM system associated</fullName>
    </submittedName>
</protein>
<dbReference type="InterPro" id="IPR017467">
    <property type="entry name" value="CHP03016_PEP-CTERM"/>
</dbReference>
<dbReference type="EMBL" id="FQZF01000025">
    <property type="protein sequence ID" value="SHJ92419.1"/>
    <property type="molecule type" value="Genomic_DNA"/>
</dbReference>